<gene>
    <name evidence="9" type="ORF">A7A08_03098</name>
</gene>
<dbReference type="EMBL" id="MASI01000011">
    <property type="protein sequence ID" value="ODA66083.1"/>
    <property type="molecule type" value="Genomic_DNA"/>
</dbReference>
<feature type="domain" description="L,D-TPase catalytic" evidence="8">
    <location>
        <begin position="55"/>
        <end position="183"/>
    </location>
</feature>
<dbReference type="GO" id="GO:0071555">
    <property type="term" value="P:cell wall organization"/>
    <property type="evidence" value="ECO:0007669"/>
    <property type="project" value="UniProtKB-UniRule"/>
</dbReference>
<dbReference type="PATRIC" id="fig|1177755.3.peg.3126"/>
<dbReference type="PANTHER" id="PTHR36699:SF1">
    <property type="entry name" value="L,D-TRANSPEPTIDASE YAFK-RELATED"/>
    <property type="match status" value="1"/>
</dbReference>
<keyword evidence="5 7" id="KW-0573">Peptidoglycan synthesis</keyword>
<dbReference type="OrthoDB" id="9809748at2"/>
<evidence type="ECO:0000256" key="7">
    <source>
        <dbReference type="PROSITE-ProRule" id="PRU01373"/>
    </source>
</evidence>
<evidence type="ECO:0000256" key="4">
    <source>
        <dbReference type="ARBA" id="ARBA00022960"/>
    </source>
</evidence>
<name>A0A1E2RV45_9HYPH</name>
<dbReference type="AlphaFoldDB" id="A0A1E2RV45"/>
<dbReference type="GO" id="GO:0004180">
    <property type="term" value="F:carboxypeptidase activity"/>
    <property type="evidence" value="ECO:0007669"/>
    <property type="project" value="UniProtKB-ARBA"/>
</dbReference>
<organism evidence="9 10">
    <name type="scientific">Methyloligella halotolerans</name>
    <dbReference type="NCBI Taxonomy" id="1177755"/>
    <lineage>
        <taxon>Bacteria</taxon>
        <taxon>Pseudomonadati</taxon>
        <taxon>Pseudomonadota</taxon>
        <taxon>Alphaproteobacteria</taxon>
        <taxon>Hyphomicrobiales</taxon>
        <taxon>Hyphomicrobiaceae</taxon>
        <taxon>Methyloligella</taxon>
    </lineage>
</organism>
<dbReference type="GO" id="GO:0009252">
    <property type="term" value="P:peptidoglycan biosynthetic process"/>
    <property type="evidence" value="ECO:0007669"/>
    <property type="project" value="UniProtKB-UniPathway"/>
</dbReference>
<feature type="active site" description="Nucleophile" evidence="7">
    <location>
        <position position="155"/>
    </location>
</feature>
<dbReference type="UniPathway" id="UPA00219"/>
<dbReference type="PROSITE" id="PS52029">
    <property type="entry name" value="LD_TPASE"/>
    <property type="match status" value="1"/>
</dbReference>
<evidence type="ECO:0000256" key="2">
    <source>
        <dbReference type="ARBA" id="ARBA00005992"/>
    </source>
</evidence>
<evidence type="ECO:0000256" key="3">
    <source>
        <dbReference type="ARBA" id="ARBA00022679"/>
    </source>
</evidence>
<comment type="similarity">
    <text evidence="2">Belongs to the YkuD family.</text>
</comment>
<dbReference type="STRING" id="1177755.A7A08_03098"/>
<comment type="pathway">
    <text evidence="1 7">Cell wall biogenesis; peptidoglycan biosynthesis.</text>
</comment>
<dbReference type="SUPFAM" id="SSF141523">
    <property type="entry name" value="L,D-transpeptidase catalytic domain-like"/>
    <property type="match status" value="1"/>
</dbReference>
<dbReference type="InterPro" id="IPR005490">
    <property type="entry name" value="LD_TPept_cat_dom"/>
</dbReference>
<evidence type="ECO:0000313" key="10">
    <source>
        <dbReference type="Proteomes" id="UP000095087"/>
    </source>
</evidence>
<keyword evidence="3" id="KW-0808">Transferase</keyword>
<feature type="active site" description="Proton donor/acceptor" evidence="7">
    <location>
        <position position="147"/>
    </location>
</feature>
<keyword evidence="4 7" id="KW-0133">Cell shape</keyword>
<keyword evidence="10" id="KW-1185">Reference proteome</keyword>
<accession>A0A1E2RV45</accession>
<dbReference type="GO" id="GO:0008360">
    <property type="term" value="P:regulation of cell shape"/>
    <property type="evidence" value="ECO:0007669"/>
    <property type="project" value="UniProtKB-UniRule"/>
</dbReference>
<dbReference type="CDD" id="cd16913">
    <property type="entry name" value="YkuD_like"/>
    <property type="match status" value="1"/>
</dbReference>
<dbReference type="GO" id="GO:0016740">
    <property type="term" value="F:transferase activity"/>
    <property type="evidence" value="ECO:0007669"/>
    <property type="project" value="UniProtKB-KW"/>
</dbReference>
<dbReference type="RefSeq" id="WP_069096223.1">
    <property type="nucleotide sequence ID" value="NZ_MASI01000011.1"/>
</dbReference>
<evidence type="ECO:0000256" key="5">
    <source>
        <dbReference type="ARBA" id="ARBA00022984"/>
    </source>
</evidence>
<keyword evidence="6 7" id="KW-0961">Cell wall biogenesis/degradation</keyword>
<dbReference type="InterPro" id="IPR038063">
    <property type="entry name" value="Transpep_catalytic_dom"/>
</dbReference>
<dbReference type="PANTHER" id="PTHR36699">
    <property type="entry name" value="LD-TRANSPEPTIDASE"/>
    <property type="match status" value="1"/>
</dbReference>
<comment type="caution">
    <text evidence="9">The sequence shown here is derived from an EMBL/GenBank/DDBJ whole genome shotgun (WGS) entry which is preliminary data.</text>
</comment>
<evidence type="ECO:0000259" key="8">
    <source>
        <dbReference type="PROSITE" id="PS52029"/>
    </source>
</evidence>
<evidence type="ECO:0000256" key="1">
    <source>
        <dbReference type="ARBA" id="ARBA00004752"/>
    </source>
</evidence>
<evidence type="ECO:0000313" key="9">
    <source>
        <dbReference type="EMBL" id="ODA66083.1"/>
    </source>
</evidence>
<protein>
    <recommendedName>
        <fullName evidence="8">L,D-TPase catalytic domain-containing protein</fullName>
    </recommendedName>
</protein>
<sequence>MLRLFSAKTLLAAFLLFAVAELGGCGQYSPDYMKPMSPEMRALLAQKGMREQAPITIRIFKAENILEVWKQRDDGHYYFLKSYPICNFSGDLGPKLKQGDRQAPEGFYIVAKDQMNPRSHYHLSFNIGFPNAYDRAWGRTGSNIMVHGDCKSVGCYAMTDGVIEEIYILAREAFAGGQDYFMIQAYPFKMTAANMAKHSGSKWYGFWQNLKQGYDYFEATQQIPEIQVCNRSYLINAVFNNPQERADPSRPCPAFRRLPMRPFSPRPEQTAVNQSSIKPLGSSLGLAFGPRKPTYHMFTLGPAETGSVSQAE</sequence>
<dbReference type="Proteomes" id="UP000095087">
    <property type="component" value="Unassembled WGS sequence"/>
</dbReference>
<reference evidence="9 10" key="1">
    <citation type="submission" date="2016-07" db="EMBL/GenBank/DDBJ databases">
        <title>Draft genome sequence of Methyloligella halotolerans C2T (VKM B-2706T=CCUG 61687T=DSM 25045T), a halotolerant polyhydroxybutyrate accumulating methylotroph.</title>
        <authorList>
            <person name="Vasilenko O.V."/>
            <person name="Doronina N.V."/>
            <person name="Poroshina M.N."/>
            <person name="Tarlachkov S.V."/>
            <person name="Trotsenko Y.A."/>
        </authorList>
    </citation>
    <scope>NUCLEOTIDE SEQUENCE [LARGE SCALE GENOMIC DNA]</scope>
    <source>
        <strain evidence="9 10">VKM B-2706</strain>
    </source>
</reference>
<evidence type="ECO:0000256" key="6">
    <source>
        <dbReference type="ARBA" id="ARBA00023316"/>
    </source>
</evidence>
<proteinExistence type="inferred from homology"/>